<evidence type="ECO:0000313" key="4">
    <source>
        <dbReference type="Proteomes" id="UP000754710"/>
    </source>
</evidence>
<protein>
    <submittedName>
        <fullName evidence="3">Gfo/Idh/MocA family oxidoreductase</fullName>
    </submittedName>
</protein>
<feature type="domain" description="GFO/IDH/MocA-like oxidoreductase" evidence="2">
    <location>
        <begin position="124"/>
        <end position="232"/>
    </location>
</feature>
<keyword evidence="4" id="KW-1185">Reference proteome</keyword>
<dbReference type="PANTHER" id="PTHR43377:SF6">
    <property type="entry name" value="GFO_IDH_MOCA-LIKE OXIDOREDUCTASE N-TERMINAL DOMAIN-CONTAINING PROTEIN"/>
    <property type="match status" value="1"/>
</dbReference>
<dbReference type="Gene3D" id="3.30.360.10">
    <property type="entry name" value="Dihydrodipicolinate Reductase, domain 2"/>
    <property type="match status" value="1"/>
</dbReference>
<accession>A0ABS7RLU8</accession>
<reference evidence="3 4" key="1">
    <citation type="submission" date="2021-08" db="EMBL/GenBank/DDBJ databases">
        <title>Nocardioides bacterium WL0053 sp. nov., isolated from the sediment.</title>
        <authorList>
            <person name="Wang L."/>
            <person name="Zhang D."/>
            <person name="Zhang A."/>
        </authorList>
    </citation>
    <scope>NUCLEOTIDE SEQUENCE [LARGE SCALE GENOMIC DNA]</scope>
    <source>
        <strain evidence="3 4">WL0053</strain>
    </source>
</reference>
<feature type="domain" description="Gfo/Idh/MocA-like oxidoreductase N-terminal" evidence="1">
    <location>
        <begin position="1"/>
        <end position="114"/>
    </location>
</feature>
<dbReference type="InterPro" id="IPR036291">
    <property type="entry name" value="NAD(P)-bd_dom_sf"/>
</dbReference>
<dbReference type="SUPFAM" id="SSF55347">
    <property type="entry name" value="Glyceraldehyde-3-phosphate dehydrogenase-like, C-terminal domain"/>
    <property type="match status" value="1"/>
</dbReference>
<evidence type="ECO:0000259" key="2">
    <source>
        <dbReference type="Pfam" id="PF22725"/>
    </source>
</evidence>
<dbReference type="SUPFAM" id="SSF51735">
    <property type="entry name" value="NAD(P)-binding Rossmann-fold domains"/>
    <property type="match status" value="1"/>
</dbReference>
<dbReference type="InterPro" id="IPR000683">
    <property type="entry name" value="Gfo/Idh/MocA-like_OxRdtase_N"/>
</dbReference>
<evidence type="ECO:0000259" key="1">
    <source>
        <dbReference type="Pfam" id="PF01408"/>
    </source>
</evidence>
<dbReference type="Proteomes" id="UP000754710">
    <property type="component" value="Unassembled WGS sequence"/>
</dbReference>
<dbReference type="Pfam" id="PF22725">
    <property type="entry name" value="GFO_IDH_MocA_C3"/>
    <property type="match status" value="1"/>
</dbReference>
<organism evidence="3 4">
    <name type="scientific">Nocardioides jiangsuensis</name>
    <dbReference type="NCBI Taxonomy" id="2866161"/>
    <lineage>
        <taxon>Bacteria</taxon>
        <taxon>Bacillati</taxon>
        <taxon>Actinomycetota</taxon>
        <taxon>Actinomycetes</taxon>
        <taxon>Propionibacteriales</taxon>
        <taxon>Nocardioidaceae</taxon>
        <taxon>Nocardioides</taxon>
    </lineage>
</organism>
<dbReference type="PANTHER" id="PTHR43377">
    <property type="entry name" value="BILIVERDIN REDUCTASE A"/>
    <property type="match status" value="1"/>
</dbReference>
<dbReference type="EMBL" id="JAIEZQ010000001">
    <property type="protein sequence ID" value="MBY9074830.1"/>
    <property type="molecule type" value="Genomic_DNA"/>
</dbReference>
<dbReference type="InterPro" id="IPR051450">
    <property type="entry name" value="Gfo/Idh/MocA_Oxidoreductases"/>
</dbReference>
<name>A0ABS7RLU8_9ACTN</name>
<evidence type="ECO:0000313" key="3">
    <source>
        <dbReference type="EMBL" id="MBY9074830.1"/>
    </source>
</evidence>
<gene>
    <name evidence="3" type="ORF">K1X13_08360</name>
</gene>
<dbReference type="Pfam" id="PF01408">
    <property type="entry name" value="GFO_IDH_MocA"/>
    <property type="match status" value="1"/>
</dbReference>
<dbReference type="InterPro" id="IPR055170">
    <property type="entry name" value="GFO_IDH_MocA-like_dom"/>
</dbReference>
<proteinExistence type="predicted"/>
<sequence length="355" mass="39173">MVGCGYWGSKHVRALRSLDAVGTVCMIDPSQERVDSLRRSFPGLESYAHLGQALDAIDAVVIATPPSTHKPLALEAIAAGKHVMVEKPLATSAADAREMIDAAKAQGVVLMVGHTFEYHSAVWSLREMVRSGALGDLYYLDTARLNLGLYQHDVNVLLDLAPHDISILNYVLGAQPVSVECWASRHAHRRLEDIAYLRLYYEDPKVVANVHVSWLDPCKVRRVTMVGSQKMVVFDDLAAEERIRVHNKGVAQPETEGDLTQAPMSYRYGDVVSPYLVFNEPLSIEDEHFTDCILTGMRPLTDGENGLAVVEVLEAAQRSVQQRRAVDLSEVRGGLDVPELAIPRQANRSASREVL</sequence>
<comment type="caution">
    <text evidence="3">The sequence shown here is derived from an EMBL/GenBank/DDBJ whole genome shotgun (WGS) entry which is preliminary data.</text>
</comment>
<dbReference type="Gene3D" id="3.40.50.720">
    <property type="entry name" value="NAD(P)-binding Rossmann-like Domain"/>
    <property type="match status" value="1"/>
</dbReference>